<dbReference type="PANTHER" id="PTHR43085:SF46">
    <property type="entry name" value="ADENOSINE KINASE"/>
    <property type="match status" value="1"/>
</dbReference>
<sequence length="326" mass="35387">MRIAVTGSIATDHLMVFPGRFADQFVTGQLDQVSLSFLIDRLDIRRGGTAGNIALGFARMGLTPILVGAVGEDFGEYRAYLDGHGVDTESVYVSDDKHTARFVCTTDETQSQIASFYTGAMADARKIELAPIADRVDGLDLVLISPNDPMAMLRHTQECRERGFRFVADIGQQVARMTGDELRQLVDGAAYLFTNEYEHSLLLEKTGWTRSDVLGRVDAWMTTLGAAGARLETGAGDVITVPSVPAKQEVDPTGIGDAFRVGFFSGVSWQLSAERAMQLGGVLATTVLETLGGQDYEIHPQSLLRRMADAFGEEASEDVKPFIQAP</sequence>
<feature type="domain" description="Carbohydrate kinase PfkB" evidence="4">
    <location>
        <begin position="32"/>
        <end position="295"/>
    </location>
</feature>
<evidence type="ECO:0000256" key="2">
    <source>
        <dbReference type="ARBA" id="ARBA00022679"/>
    </source>
</evidence>
<evidence type="ECO:0000256" key="3">
    <source>
        <dbReference type="ARBA" id="ARBA00022777"/>
    </source>
</evidence>
<dbReference type="PANTHER" id="PTHR43085">
    <property type="entry name" value="HEXOKINASE FAMILY MEMBER"/>
    <property type="match status" value="1"/>
</dbReference>
<dbReference type="PROSITE" id="PS00583">
    <property type="entry name" value="PFKB_KINASES_1"/>
    <property type="match status" value="1"/>
</dbReference>
<protein>
    <submittedName>
        <fullName evidence="5">Carbohydrate kinase family protein</fullName>
    </submittedName>
</protein>
<dbReference type="InterPro" id="IPR029056">
    <property type="entry name" value="Ribokinase-like"/>
</dbReference>
<keyword evidence="6" id="KW-1185">Reference proteome</keyword>
<accession>A0A6N9YFV5</accession>
<dbReference type="Pfam" id="PF00294">
    <property type="entry name" value="PfkB"/>
    <property type="match status" value="1"/>
</dbReference>
<organism evidence="5 6">
    <name type="scientific">Phytoactinopolyspora alkaliphila</name>
    <dbReference type="NCBI Taxonomy" id="1783498"/>
    <lineage>
        <taxon>Bacteria</taxon>
        <taxon>Bacillati</taxon>
        <taxon>Actinomycetota</taxon>
        <taxon>Actinomycetes</taxon>
        <taxon>Jiangellales</taxon>
        <taxon>Jiangellaceae</taxon>
        <taxon>Phytoactinopolyspora</taxon>
    </lineage>
</organism>
<dbReference type="InterPro" id="IPR011611">
    <property type="entry name" value="PfkB_dom"/>
</dbReference>
<keyword evidence="3 5" id="KW-0418">Kinase</keyword>
<gene>
    <name evidence="5" type="ORF">G1H11_00475</name>
</gene>
<keyword evidence="2" id="KW-0808">Transferase</keyword>
<dbReference type="Gene3D" id="3.40.1190.20">
    <property type="match status" value="1"/>
</dbReference>
<evidence type="ECO:0000259" key="4">
    <source>
        <dbReference type="Pfam" id="PF00294"/>
    </source>
</evidence>
<dbReference type="GO" id="GO:0016301">
    <property type="term" value="F:kinase activity"/>
    <property type="evidence" value="ECO:0007669"/>
    <property type="project" value="UniProtKB-KW"/>
</dbReference>
<comment type="caution">
    <text evidence="5">The sequence shown here is derived from an EMBL/GenBank/DDBJ whole genome shotgun (WGS) entry which is preliminary data.</text>
</comment>
<dbReference type="SUPFAM" id="SSF53613">
    <property type="entry name" value="Ribokinase-like"/>
    <property type="match status" value="1"/>
</dbReference>
<comment type="similarity">
    <text evidence="1">Belongs to the carbohydrate kinase PfkB family.</text>
</comment>
<dbReference type="Proteomes" id="UP000469185">
    <property type="component" value="Unassembled WGS sequence"/>
</dbReference>
<dbReference type="InterPro" id="IPR050306">
    <property type="entry name" value="PfkB_Carbo_kinase"/>
</dbReference>
<dbReference type="RefSeq" id="WP_163815037.1">
    <property type="nucleotide sequence ID" value="NZ_JAAGOB010000001.1"/>
</dbReference>
<dbReference type="InterPro" id="IPR002173">
    <property type="entry name" value="Carboh/pur_kinase_PfkB_CS"/>
</dbReference>
<name>A0A6N9YFV5_9ACTN</name>
<dbReference type="EMBL" id="JAAGOB010000001">
    <property type="protein sequence ID" value="NED93788.1"/>
    <property type="molecule type" value="Genomic_DNA"/>
</dbReference>
<reference evidence="5 6" key="1">
    <citation type="submission" date="2020-02" db="EMBL/GenBank/DDBJ databases">
        <authorList>
            <person name="Li X.-J."/>
            <person name="Feng X.-M."/>
        </authorList>
    </citation>
    <scope>NUCLEOTIDE SEQUENCE [LARGE SCALE GENOMIC DNA]</scope>
    <source>
        <strain evidence="5 6">CGMCC 4.7225</strain>
    </source>
</reference>
<proteinExistence type="inferred from homology"/>
<evidence type="ECO:0000313" key="6">
    <source>
        <dbReference type="Proteomes" id="UP000469185"/>
    </source>
</evidence>
<evidence type="ECO:0000256" key="1">
    <source>
        <dbReference type="ARBA" id="ARBA00010688"/>
    </source>
</evidence>
<evidence type="ECO:0000313" key="5">
    <source>
        <dbReference type="EMBL" id="NED93788.1"/>
    </source>
</evidence>
<dbReference type="CDD" id="cd01942">
    <property type="entry name" value="ribokinase_group_A"/>
    <property type="match status" value="1"/>
</dbReference>
<dbReference type="AlphaFoldDB" id="A0A6N9YFV5"/>